<dbReference type="Proteomes" id="UP000295818">
    <property type="component" value="Unassembled WGS sequence"/>
</dbReference>
<gene>
    <name evidence="2" type="ORF">EV644_101812</name>
</gene>
<evidence type="ECO:0000313" key="2">
    <source>
        <dbReference type="EMBL" id="TCO32169.1"/>
    </source>
</evidence>
<sequence length="255" mass="27525">MPADLTASLSDDLPPGRLVGDAGGPPLFWLSEGPPDAELYQRLLAAHLRTGLWPVITDAQAWTDGLFVEPVADIDDMDPLTVMRDIWTGLVTPVEGEAEFFGDDPFDDFKPFGQEFPGLAAAGEPMAEPGEVAVWFAGELGLGPDSRLLLAPAARSADLPAVVGWSGPMNHSNELAPLLAILRSWEGRFGVRLVRVGFDTMDLSVAAPPVTPEHAVQVAAEHVVFCPDNVEQGPGNLLEYAETIQGRNTWSFWWD</sequence>
<keyword evidence="3" id="KW-1185">Reference proteome</keyword>
<evidence type="ECO:0000259" key="1">
    <source>
        <dbReference type="Pfam" id="PF14062"/>
    </source>
</evidence>
<evidence type="ECO:0000313" key="3">
    <source>
        <dbReference type="Proteomes" id="UP000295818"/>
    </source>
</evidence>
<comment type="caution">
    <text evidence="2">The sequence shown here is derived from an EMBL/GenBank/DDBJ whole genome shotgun (WGS) entry which is preliminary data.</text>
</comment>
<proteinExistence type="predicted"/>
<dbReference type="InterPro" id="IPR025349">
    <property type="entry name" value="DUF4253"/>
</dbReference>
<dbReference type="Pfam" id="PF14062">
    <property type="entry name" value="DUF4253"/>
    <property type="match status" value="1"/>
</dbReference>
<organism evidence="2 3">
    <name type="scientific">Kribbella orskensis</name>
    <dbReference type="NCBI Taxonomy" id="2512216"/>
    <lineage>
        <taxon>Bacteria</taxon>
        <taxon>Bacillati</taxon>
        <taxon>Actinomycetota</taxon>
        <taxon>Actinomycetes</taxon>
        <taxon>Propionibacteriales</taxon>
        <taxon>Kribbellaceae</taxon>
        <taxon>Kribbella</taxon>
    </lineage>
</organism>
<dbReference type="RefSeq" id="WP_132186897.1">
    <property type="nucleotide sequence ID" value="NZ_SLWM01000001.1"/>
</dbReference>
<accession>A0ABY2BXV4</accession>
<name>A0ABY2BXV4_9ACTN</name>
<protein>
    <submittedName>
        <fullName evidence="2">Uncharacterized protein DUF4253</fullName>
    </submittedName>
</protein>
<reference evidence="2 3" key="1">
    <citation type="journal article" date="2015" name="Stand. Genomic Sci.">
        <title>Genomic Encyclopedia of Bacterial and Archaeal Type Strains, Phase III: the genomes of soil and plant-associated and newly described type strains.</title>
        <authorList>
            <person name="Whitman W.B."/>
            <person name="Woyke T."/>
            <person name="Klenk H.P."/>
            <person name="Zhou Y."/>
            <person name="Lilburn T.G."/>
            <person name="Beck B.J."/>
            <person name="De Vos P."/>
            <person name="Vandamme P."/>
            <person name="Eisen J.A."/>
            <person name="Garrity G."/>
            <person name="Hugenholtz P."/>
            <person name="Kyrpides N.C."/>
        </authorList>
    </citation>
    <scope>NUCLEOTIDE SEQUENCE [LARGE SCALE GENOMIC DNA]</scope>
    <source>
        <strain evidence="2 3">VKM Ac-2538</strain>
    </source>
</reference>
<dbReference type="EMBL" id="SLWM01000001">
    <property type="protein sequence ID" value="TCO32169.1"/>
    <property type="molecule type" value="Genomic_DNA"/>
</dbReference>
<feature type="domain" description="DUF4253" evidence="1">
    <location>
        <begin position="147"/>
        <end position="255"/>
    </location>
</feature>